<dbReference type="AlphaFoldDB" id="A0A212KGE7"/>
<dbReference type="CDD" id="cd06261">
    <property type="entry name" value="TM_PBP2"/>
    <property type="match status" value="1"/>
</dbReference>
<keyword evidence="5 7" id="KW-1133">Transmembrane helix</keyword>
<dbReference type="SUPFAM" id="SSF161098">
    <property type="entry name" value="MetI-like"/>
    <property type="match status" value="1"/>
</dbReference>
<evidence type="ECO:0000256" key="3">
    <source>
        <dbReference type="ARBA" id="ARBA00022475"/>
    </source>
</evidence>
<keyword evidence="6 7" id="KW-0472">Membrane</keyword>
<protein>
    <submittedName>
        <fullName evidence="9">Polar amino acid ABC transporter, inner membrane subunit</fullName>
    </submittedName>
</protein>
<accession>A0A212KGE7</accession>
<comment type="similarity">
    <text evidence="7">Belongs to the binding-protein-dependent transport system permease family.</text>
</comment>
<evidence type="ECO:0000256" key="2">
    <source>
        <dbReference type="ARBA" id="ARBA00022448"/>
    </source>
</evidence>
<keyword evidence="2 7" id="KW-0813">Transport</keyword>
<dbReference type="InterPro" id="IPR043429">
    <property type="entry name" value="ArtM/GltK/GlnP/TcyL/YhdX-like"/>
</dbReference>
<dbReference type="NCBIfam" id="TIGR01726">
    <property type="entry name" value="HEQRo_perm_3TM"/>
    <property type="match status" value="1"/>
</dbReference>
<dbReference type="EMBL" id="FLUN01000001">
    <property type="protein sequence ID" value="SBW10717.1"/>
    <property type="molecule type" value="Genomic_DNA"/>
</dbReference>
<evidence type="ECO:0000256" key="4">
    <source>
        <dbReference type="ARBA" id="ARBA00022692"/>
    </source>
</evidence>
<evidence type="ECO:0000256" key="6">
    <source>
        <dbReference type="ARBA" id="ARBA00023136"/>
    </source>
</evidence>
<organism evidence="9">
    <name type="scientific">uncultured Eubacteriales bacterium</name>
    <dbReference type="NCBI Taxonomy" id="172733"/>
    <lineage>
        <taxon>Bacteria</taxon>
        <taxon>Bacillati</taxon>
        <taxon>Bacillota</taxon>
        <taxon>Clostridia</taxon>
        <taxon>Eubacteriales</taxon>
        <taxon>environmental samples</taxon>
    </lineage>
</organism>
<comment type="subcellular location">
    <subcellularLocation>
        <location evidence="1 7">Cell membrane</location>
        <topology evidence="1 7">Multi-pass membrane protein</topology>
    </subcellularLocation>
</comment>
<dbReference type="InterPro" id="IPR035906">
    <property type="entry name" value="MetI-like_sf"/>
</dbReference>
<evidence type="ECO:0000256" key="1">
    <source>
        <dbReference type="ARBA" id="ARBA00004651"/>
    </source>
</evidence>
<dbReference type="Gene3D" id="1.10.3720.10">
    <property type="entry name" value="MetI-like"/>
    <property type="match status" value="1"/>
</dbReference>
<dbReference type="PANTHER" id="PTHR30614:SF46">
    <property type="entry name" value="ABC TRANSPORTER MEMBRANE SPANNING PERMEASE-GLUTAMINE TRANSPORT"/>
    <property type="match status" value="1"/>
</dbReference>
<gene>
    <name evidence="9" type="ORF">KL86CLO1_13010</name>
</gene>
<name>A0A212KGE7_9FIRM</name>
<feature type="transmembrane region" description="Helical" evidence="7">
    <location>
        <begin position="83"/>
        <end position="102"/>
    </location>
</feature>
<feature type="domain" description="ABC transmembrane type-1" evidence="8">
    <location>
        <begin position="19"/>
        <end position="205"/>
    </location>
</feature>
<feature type="transmembrane region" description="Helical" evidence="7">
    <location>
        <begin position="186"/>
        <end position="204"/>
    </location>
</feature>
<feature type="transmembrane region" description="Helical" evidence="7">
    <location>
        <begin position="57"/>
        <end position="76"/>
    </location>
</feature>
<dbReference type="GO" id="GO:0022857">
    <property type="term" value="F:transmembrane transporter activity"/>
    <property type="evidence" value="ECO:0007669"/>
    <property type="project" value="InterPro"/>
</dbReference>
<dbReference type="GO" id="GO:0043190">
    <property type="term" value="C:ATP-binding cassette (ABC) transporter complex"/>
    <property type="evidence" value="ECO:0007669"/>
    <property type="project" value="InterPro"/>
</dbReference>
<evidence type="ECO:0000256" key="7">
    <source>
        <dbReference type="RuleBase" id="RU363032"/>
    </source>
</evidence>
<proteinExistence type="inferred from homology"/>
<sequence>MVDYFITFWKYLPALLGGLKLTLIIAIGGIFLSVVIGIILCIFSISGVKVLQKISTAYITLVRGIPLMILALFLYFGIIKNSISLVSSAILILAINASAYMAEIFRAGIQAIDFGQTEAARSLGLSYFQTMRKIILPQAFKIMTPSLMNQFISSLKDTAILSAISVNELTMTAKVVIARTYKAFELYSYAAIIYLIVIAFLTYLSKIVERKMSYDKR</sequence>
<evidence type="ECO:0000259" key="8">
    <source>
        <dbReference type="PROSITE" id="PS50928"/>
    </source>
</evidence>
<dbReference type="GO" id="GO:0006865">
    <property type="term" value="P:amino acid transport"/>
    <property type="evidence" value="ECO:0007669"/>
    <property type="project" value="TreeGrafter"/>
</dbReference>
<dbReference type="PANTHER" id="PTHR30614">
    <property type="entry name" value="MEMBRANE COMPONENT OF AMINO ACID ABC TRANSPORTER"/>
    <property type="match status" value="1"/>
</dbReference>
<evidence type="ECO:0000256" key="5">
    <source>
        <dbReference type="ARBA" id="ARBA00022989"/>
    </source>
</evidence>
<dbReference type="InterPro" id="IPR010065">
    <property type="entry name" value="AA_ABC_transptr_permease_3TM"/>
</dbReference>
<dbReference type="Pfam" id="PF00528">
    <property type="entry name" value="BPD_transp_1"/>
    <property type="match status" value="1"/>
</dbReference>
<feature type="transmembrane region" description="Helical" evidence="7">
    <location>
        <begin position="21"/>
        <end position="45"/>
    </location>
</feature>
<dbReference type="PROSITE" id="PS50928">
    <property type="entry name" value="ABC_TM1"/>
    <property type="match status" value="1"/>
</dbReference>
<dbReference type="InterPro" id="IPR000515">
    <property type="entry name" value="MetI-like"/>
</dbReference>
<reference evidence="9" key="1">
    <citation type="submission" date="2016-04" db="EMBL/GenBank/DDBJ databases">
        <authorList>
            <person name="Evans L.H."/>
            <person name="Alamgir A."/>
            <person name="Owens N."/>
            <person name="Weber N.D."/>
            <person name="Virtaneva K."/>
            <person name="Barbian K."/>
            <person name="Babar A."/>
            <person name="Rosenke K."/>
        </authorList>
    </citation>
    <scope>NUCLEOTIDE SEQUENCE</scope>
    <source>
        <strain evidence="9">86</strain>
    </source>
</reference>
<keyword evidence="4 7" id="KW-0812">Transmembrane</keyword>
<keyword evidence="3" id="KW-1003">Cell membrane</keyword>
<evidence type="ECO:0000313" key="9">
    <source>
        <dbReference type="EMBL" id="SBW10717.1"/>
    </source>
</evidence>